<accession>A0A0F9RXK3</accession>
<evidence type="ECO:0000313" key="1">
    <source>
        <dbReference type="EMBL" id="KKN29666.1"/>
    </source>
</evidence>
<dbReference type="InterPro" id="IPR036641">
    <property type="entry name" value="HPT_dom_sf"/>
</dbReference>
<name>A0A0F9RXK3_9ZZZZ</name>
<protein>
    <recommendedName>
        <fullName evidence="2">HPt domain-containing protein</fullName>
    </recommendedName>
</protein>
<proteinExistence type="predicted"/>
<dbReference type="AlphaFoldDB" id="A0A0F9RXK3"/>
<organism evidence="1">
    <name type="scientific">marine sediment metagenome</name>
    <dbReference type="NCBI Taxonomy" id="412755"/>
    <lineage>
        <taxon>unclassified sequences</taxon>
        <taxon>metagenomes</taxon>
        <taxon>ecological metagenomes</taxon>
    </lineage>
</organism>
<dbReference type="GO" id="GO:0000160">
    <property type="term" value="P:phosphorelay signal transduction system"/>
    <property type="evidence" value="ECO:0007669"/>
    <property type="project" value="InterPro"/>
</dbReference>
<dbReference type="Gene3D" id="1.20.120.160">
    <property type="entry name" value="HPT domain"/>
    <property type="match status" value="1"/>
</dbReference>
<sequence>MKTKNLLDLQQLFDISSNGELTIDLVPILDECMGEVDLLNELVLLYHQNALEFIGSAKIHLANSDFRAMGLVAHKIKAGLAMMRTDSLHAIIILVQKECAGSQDLKHVQFLCDCFADEYPKVKTSIDSALARINQN</sequence>
<dbReference type="EMBL" id="LAZR01002468">
    <property type="protein sequence ID" value="KKN29666.1"/>
    <property type="molecule type" value="Genomic_DNA"/>
</dbReference>
<comment type="caution">
    <text evidence="1">The sequence shown here is derived from an EMBL/GenBank/DDBJ whole genome shotgun (WGS) entry which is preliminary data.</text>
</comment>
<reference evidence="1" key="1">
    <citation type="journal article" date="2015" name="Nature">
        <title>Complex archaea that bridge the gap between prokaryotes and eukaryotes.</title>
        <authorList>
            <person name="Spang A."/>
            <person name="Saw J.H."/>
            <person name="Jorgensen S.L."/>
            <person name="Zaremba-Niedzwiedzka K."/>
            <person name="Martijn J."/>
            <person name="Lind A.E."/>
            <person name="van Eijk R."/>
            <person name="Schleper C."/>
            <person name="Guy L."/>
            <person name="Ettema T.J."/>
        </authorList>
    </citation>
    <scope>NUCLEOTIDE SEQUENCE</scope>
</reference>
<evidence type="ECO:0008006" key="2">
    <source>
        <dbReference type="Google" id="ProtNLM"/>
    </source>
</evidence>
<gene>
    <name evidence="1" type="ORF">LCGC14_0841720</name>
</gene>
<dbReference type="SUPFAM" id="SSF47226">
    <property type="entry name" value="Histidine-containing phosphotransfer domain, HPT domain"/>
    <property type="match status" value="1"/>
</dbReference>